<proteinExistence type="inferred from homology"/>
<dbReference type="RefSeq" id="WP_343771470.1">
    <property type="nucleotide sequence ID" value="NZ_BAAACF010000012.1"/>
</dbReference>
<organism evidence="8 9">
    <name type="scientific">Clostridium malenominatum</name>
    <dbReference type="NCBI Taxonomy" id="1539"/>
    <lineage>
        <taxon>Bacteria</taxon>
        <taxon>Bacillati</taxon>
        <taxon>Bacillota</taxon>
        <taxon>Clostridia</taxon>
        <taxon>Eubacteriales</taxon>
        <taxon>Clostridiaceae</taxon>
        <taxon>Clostridium</taxon>
    </lineage>
</organism>
<evidence type="ECO:0000259" key="7">
    <source>
        <dbReference type="PROSITE" id="PS01124"/>
    </source>
</evidence>
<dbReference type="InterPro" id="IPR017853">
    <property type="entry name" value="GH"/>
</dbReference>
<dbReference type="PROSITE" id="PS01124">
    <property type="entry name" value="HTH_ARAC_FAMILY_2"/>
    <property type="match status" value="1"/>
</dbReference>
<keyword evidence="6" id="KW-0326">Glycosidase</keyword>
<evidence type="ECO:0000313" key="8">
    <source>
        <dbReference type="EMBL" id="GAA0730931.1"/>
    </source>
</evidence>
<dbReference type="SMART" id="SM00342">
    <property type="entry name" value="HTH_ARAC"/>
    <property type="match status" value="1"/>
</dbReference>
<dbReference type="Pfam" id="PF01229">
    <property type="entry name" value="Glyco_hydro_39"/>
    <property type="match status" value="1"/>
</dbReference>
<feature type="domain" description="HTH araC/xylS-type" evidence="7">
    <location>
        <begin position="178"/>
        <end position="276"/>
    </location>
</feature>
<evidence type="ECO:0000256" key="1">
    <source>
        <dbReference type="ARBA" id="ARBA00008875"/>
    </source>
</evidence>
<name>A0ABN1J787_9CLOT</name>
<gene>
    <name evidence="8" type="ORF">GCM10008905_32780</name>
</gene>
<comment type="caution">
    <text evidence="8">The sequence shown here is derived from an EMBL/GenBank/DDBJ whole genome shotgun (WGS) entry which is preliminary data.</text>
</comment>
<dbReference type="PANTHER" id="PTHR43280:SF34">
    <property type="entry name" value="ARAC-FAMILY TRANSCRIPTIONAL REGULATOR"/>
    <property type="match status" value="1"/>
</dbReference>
<keyword evidence="4" id="KW-0238">DNA-binding</keyword>
<dbReference type="EMBL" id="BAAACF010000012">
    <property type="protein sequence ID" value="GAA0730931.1"/>
    <property type="molecule type" value="Genomic_DNA"/>
</dbReference>
<keyword evidence="3" id="KW-0805">Transcription regulation</keyword>
<dbReference type="Gene3D" id="1.10.10.60">
    <property type="entry name" value="Homeodomain-like"/>
    <property type="match status" value="2"/>
</dbReference>
<evidence type="ECO:0000313" key="9">
    <source>
        <dbReference type="Proteomes" id="UP001500339"/>
    </source>
</evidence>
<protein>
    <recommendedName>
        <fullName evidence="7">HTH araC/xylS-type domain-containing protein</fullName>
    </recommendedName>
</protein>
<evidence type="ECO:0000256" key="2">
    <source>
        <dbReference type="ARBA" id="ARBA00022801"/>
    </source>
</evidence>
<dbReference type="SUPFAM" id="SSF51011">
    <property type="entry name" value="Glycosyl hydrolase domain"/>
    <property type="match status" value="1"/>
</dbReference>
<sequence length="855" mass="100774">MKCFYEVIRAEENLPIKAFIHSINGLEMHWHNEMEIILVLQGSVNIRVGNELYSLSENDLILINSNEIHNINKTKEENMLLAVQMNPSYYSAYYPRFNKIMIDCKSFLYGKEAQERFDIVRHYLAKIVWELNKKGKGYQLIIGSEIHLLTAYLVNNFDYHFIEDEKSASINKDIHRLQSIISFINENLERKVTLQEIADREKLNVYYLSHFIKKKMGVSFQEYINIIRLDKAVNSLTSTNKTITEISYASGFPSTKSFNKNFKITYGCSPTEHRKENTKYLNNIKKIENTNFHEKKSRTYLDVDRNAALKKLFTYLKPLDNEIQDDNVTTNDKEAISVNAKKKGMYYVPYWKKLITYSRASEGLRKSWQNQLKELQNEIGFEYIRFHGIFSDDMMICNFNEENNIVYNWYYVDELLDFFKKVNIKPFIELGFMPSEIKKSDETVFWWKANISQPKDIKLWTDLVVEFIKHCINRYGLKEVETWYFEVWNEPDLEYVFWVGGKEEYFEFYKQTALAVKSISEKLRVGGPAITYQALSDNAWFEDFLLYYNKNNFPLDFFSFHIYPEAYSLQEAVENLKMMIEQGKKLEESDKNWEEAPRIYYGKDNTYDTLNLINDKIKKSLNHYTEIHITEWNASAYNRNLIHDTCFVATFIISNILKCIGKVNSIGYWTFTDIMEETKAGISAFHGGFGLINNNGLKKPSYFAYYLLSKLGKEIIEQGEEYIITKTDEDIQVLVYNYAYFDDLFLNGDTSALTNTERYLVYERKSPKEIDLNVMEISGSYKITKYQLDREHGSAFDEWINMGAPENMTQQELNYLKGKAHPKMTIEYLKLNGEYKEKLYIPVHGVELITLEKKL</sequence>
<dbReference type="CDD" id="cd02208">
    <property type="entry name" value="cupin_RmlC-like"/>
    <property type="match status" value="1"/>
</dbReference>
<dbReference type="Proteomes" id="UP001500339">
    <property type="component" value="Unassembled WGS sequence"/>
</dbReference>
<dbReference type="InterPro" id="IPR000514">
    <property type="entry name" value="Glyco_hydro_39"/>
</dbReference>
<dbReference type="InterPro" id="IPR009057">
    <property type="entry name" value="Homeodomain-like_sf"/>
</dbReference>
<dbReference type="Gene3D" id="2.60.40.1500">
    <property type="entry name" value="Glycosyl hydrolase domain, family 39"/>
    <property type="match status" value="1"/>
</dbReference>
<evidence type="ECO:0000256" key="3">
    <source>
        <dbReference type="ARBA" id="ARBA00023015"/>
    </source>
</evidence>
<reference evidence="8 9" key="1">
    <citation type="journal article" date="2019" name="Int. J. Syst. Evol. Microbiol.">
        <title>The Global Catalogue of Microorganisms (GCM) 10K type strain sequencing project: providing services to taxonomists for standard genome sequencing and annotation.</title>
        <authorList>
            <consortium name="The Broad Institute Genomics Platform"/>
            <consortium name="The Broad Institute Genome Sequencing Center for Infectious Disease"/>
            <person name="Wu L."/>
            <person name="Ma J."/>
        </authorList>
    </citation>
    <scope>NUCLEOTIDE SEQUENCE [LARGE SCALE GENOMIC DNA]</scope>
    <source>
        <strain evidence="8 9">JCM 1405</strain>
    </source>
</reference>
<dbReference type="PRINTS" id="PR00745">
    <property type="entry name" value="GLHYDRLASE39"/>
</dbReference>
<evidence type="ECO:0000256" key="5">
    <source>
        <dbReference type="ARBA" id="ARBA00023163"/>
    </source>
</evidence>
<dbReference type="SUPFAM" id="SSF46689">
    <property type="entry name" value="Homeodomain-like"/>
    <property type="match status" value="2"/>
</dbReference>
<dbReference type="InterPro" id="IPR011051">
    <property type="entry name" value="RmlC_Cupin_sf"/>
</dbReference>
<accession>A0ABN1J787</accession>
<dbReference type="SUPFAM" id="SSF51445">
    <property type="entry name" value="(Trans)glycosidases"/>
    <property type="match status" value="1"/>
</dbReference>
<dbReference type="Gene3D" id="3.20.20.80">
    <property type="entry name" value="Glycosidases"/>
    <property type="match status" value="1"/>
</dbReference>
<dbReference type="PANTHER" id="PTHR43280">
    <property type="entry name" value="ARAC-FAMILY TRANSCRIPTIONAL REGULATOR"/>
    <property type="match status" value="1"/>
</dbReference>
<dbReference type="Gene3D" id="2.60.120.10">
    <property type="entry name" value="Jelly Rolls"/>
    <property type="match status" value="1"/>
</dbReference>
<evidence type="ECO:0000256" key="6">
    <source>
        <dbReference type="ARBA" id="ARBA00023295"/>
    </source>
</evidence>
<dbReference type="SUPFAM" id="SSF51182">
    <property type="entry name" value="RmlC-like cupins"/>
    <property type="match status" value="1"/>
</dbReference>
<evidence type="ECO:0000256" key="4">
    <source>
        <dbReference type="ARBA" id="ARBA00023125"/>
    </source>
</evidence>
<keyword evidence="5" id="KW-0804">Transcription</keyword>
<comment type="similarity">
    <text evidence="1">Belongs to the glycosyl hydrolase 39 family.</text>
</comment>
<dbReference type="PROSITE" id="PS01027">
    <property type="entry name" value="GLYCOSYL_HYDROL_F39"/>
    <property type="match status" value="1"/>
</dbReference>
<dbReference type="InterPro" id="IPR049165">
    <property type="entry name" value="GH39_as"/>
</dbReference>
<dbReference type="InterPro" id="IPR018060">
    <property type="entry name" value="HTH_AraC"/>
</dbReference>
<dbReference type="InterPro" id="IPR049166">
    <property type="entry name" value="GH39_cat"/>
</dbReference>
<keyword evidence="9" id="KW-1185">Reference proteome</keyword>
<dbReference type="Pfam" id="PF12833">
    <property type="entry name" value="HTH_18"/>
    <property type="match status" value="1"/>
</dbReference>
<keyword evidence="2" id="KW-0378">Hydrolase</keyword>
<dbReference type="InterPro" id="IPR014710">
    <property type="entry name" value="RmlC-like_jellyroll"/>
</dbReference>
<dbReference type="Pfam" id="PF02311">
    <property type="entry name" value="AraC_binding"/>
    <property type="match status" value="1"/>
</dbReference>
<dbReference type="InterPro" id="IPR003313">
    <property type="entry name" value="AraC-bd"/>
</dbReference>